<name>A0AAV1GSY9_XYRNO</name>
<gene>
    <name evidence="1" type="ORF">XNOV1_A040013</name>
</gene>
<evidence type="ECO:0000313" key="2">
    <source>
        <dbReference type="Proteomes" id="UP001178508"/>
    </source>
</evidence>
<proteinExistence type="predicted"/>
<sequence>MFSCSLKDTAAIQSTNQELEAWLVAVDKSGLPGKFKAWVYQHGILPRILWPLLVYEVPISTIESFERRVSKFLRKWLGLPRSLSIIALYGKNNMLKLPISSLNEEFKVSHTREVLQYRESSDPKVSQAGIEVRTGRKWRAAEAVDAAESRLRHRVLVGTAGEEQA</sequence>
<dbReference type="Proteomes" id="UP001178508">
    <property type="component" value="Chromosome 16"/>
</dbReference>
<organism evidence="1 2">
    <name type="scientific">Xyrichtys novacula</name>
    <name type="common">Pearly razorfish</name>
    <name type="synonym">Hemipteronotus novacula</name>
    <dbReference type="NCBI Taxonomy" id="13765"/>
    <lineage>
        <taxon>Eukaryota</taxon>
        <taxon>Metazoa</taxon>
        <taxon>Chordata</taxon>
        <taxon>Craniata</taxon>
        <taxon>Vertebrata</taxon>
        <taxon>Euteleostomi</taxon>
        <taxon>Actinopterygii</taxon>
        <taxon>Neopterygii</taxon>
        <taxon>Teleostei</taxon>
        <taxon>Neoteleostei</taxon>
        <taxon>Acanthomorphata</taxon>
        <taxon>Eupercaria</taxon>
        <taxon>Labriformes</taxon>
        <taxon>Labridae</taxon>
        <taxon>Xyrichtys</taxon>
    </lineage>
</organism>
<keyword evidence="2" id="KW-1185">Reference proteome</keyword>
<protein>
    <submittedName>
        <fullName evidence="1">Uncharacterized protein LOC119791846</fullName>
    </submittedName>
</protein>
<evidence type="ECO:0000313" key="1">
    <source>
        <dbReference type="EMBL" id="CAJ1076455.1"/>
    </source>
</evidence>
<dbReference type="EMBL" id="OY660879">
    <property type="protein sequence ID" value="CAJ1076455.1"/>
    <property type="molecule type" value="Genomic_DNA"/>
</dbReference>
<dbReference type="AlphaFoldDB" id="A0AAV1GSY9"/>
<accession>A0AAV1GSY9</accession>
<reference evidence="1" key="1">
    <citation type="submission" date="2023-08" db="EMBL/GenBank/DDBJ databases">
        <authorList>
            <person name="Alioto T."/>
            <person name="Alioto T."/>
            <person name="Gomez Garrido J."/>
        </authorList>
    </citation>
    <scope>NUCLEOTIDE SEQUENCE</scope>
</reference>